<sequence length="340" mass="39323">MEKLLEQIIDDISLESEEITADTFWAEIKYDTSFFVNVSGPKWFIKSIEMAESDINIINNLFKELSAKYVEDYKLEDRDSEFLYKYNTQGLLKNSNRIQVAFADATENLINTGDNENEQNEITIHNYEGNSYPPNDEVKLIVHRMVVGNSKILVFCNQSYTSLVTTSIKTIFNNQLKNIEKSKYYKIKNDISLIMTVNNYYIASVDYFEKIFSFDSQIKRNKQIALKLLSESELIQGLELAIPELNKGYMARSVSMIRMNKDEMKGYVKRNENAISSFCREYQVGVSFDISTNKFTVEDGKVASLFLTYLFSHRMAKNIEGELVYYKTFGKLNKTAVVNT</sequence>
<dbReference type="Proteomes" id="UP000198915">
    <property type="component" value="Unassembled WGS sequence"/>
</dbReference>
<dbReference type="Pfam" id="PF16162">
    <property type="entry name" value="KwaB"/>
    <property type="match status" value="1"/>
</dbReference>
<evidence type="ECO:0000313" key="2">
    <source>
        <dbReference type="Proteomes" id="UP000198915"/>
    </source>
</evidence>
<name>A0A1I3L5J1_9BACL</name>
<dbReference type="EMBL" id="FORT01000001">
    <property type="protein sequence ID" value="SFI79655.1"/>
    <property type="molecule type" value="Genomic_DNA"/>
</dbReference>
<reference evidence="2" key="1">
    <citation type="submission" date="2016-10" db="EMBL/GenBank/DDBJ databases">
        <authorList>
            <person name="Varghese N."/>
            <person name="Submissions S."/>
        </authorList>
    </citation>
    <scope>NUCLEOTIDE SEQUENCE [LARGE SCALE GENOMIC DNA]</scope>
    <source>
        <strain evidence="2">OK042</strain>
    </source>
</reference>
<evidence type="ECO:0000313" key="1">
    <source>
        <dbReference type="EMBL" id="SFI79655.1"/>
    </source>
</evidence>
<accession>A0A1I3L5J1</accession>
<dbReference type="AlphaFoldDB" id="A0A1I3L5J1"/>
<proteinExistence type="predicted"/>
<dbReference type="InterPro" id="IPR032359">
    <property type="entry name" value="KwaB-like"/>
</dbReference>
<evidence type="ECO:0008006" key="3">
    <source>
        <dbReference type="Google" id="ProtNLM"/>
    </source>
</evidence>
<protein>
    <recommendedName>
        <fullName evidence="3">DUF4868 domain-containing protein</fullName>
    </recommendedName>
</protein>
<keyword evidence="2" id="KW-1185">Reference proteome</keyword>
<organism evidence="1 2">
    <name type="scientific">Brevibacillus centrosporus</name>
    <dbReference type="NCBI Taxonomy" id="54910"/>
    <lineage>
        <taxon>Bacteria</taxon>
        <taxon>Bacillati</taxon>
        <taxon>Bacillota</taxon>
        <taxon>Bacilli</taxon>
        <taxon>Bacillales</taxon>
        <taxon>Paenibacillaceae</taxon>
        <taxon>Brevibacillus</taxon>
    </lineage>
</organism>
<gene>
    <name evidence="1" type="ORF">SAMN05518846_101184</name>
</gene>
<dbReference type="RefSeq" id="WP_092266076.1">
    <property type="nucleotide sequence ID" value="NZ_FORT01000001.1"/>
</dbReference>